<comment type="caution">
    <text evidence="1">The sequence shown here is derived from an EMBL/GenBank/DDBJ whole genome shotgun (WGS) entry which is preliminary data.</text>
</comment>
<sequence length="116" mass="13235">MPLPTFTPPVAPSPGTSHAPTVNLWEAEFGDGYSQPTPKGINHIRRNVSLKWDALTYDQMRAVVGFFEDRGGNRPFYFQPYGEQTPRKWTCKEWTHSAQLPWQVTATFVQSFTTET</sequence>
<keyword evidence="2" id="KW-1185">Reference proteome</keyword>
<evidence type="ECO:0000313" key="1">
    <source>
        <dbReference type="EMBL" id="MQX18412.1"/>
    </source>
</evidence>
<dbReference type="EMBL" id="WITC01000120">
    <property type="protein sequence ID" value="MQX18412.1"/>
    <property type="molecule type" value="Genomic_DNA"/>
</dbReference>
<dbReference type="AlphaFoldDB" id="A0A6N7LKS6"/>
<gene>
    <name evidence="1" type="ORF">GHK62_27895</name>
</gene>
<protein>
    <submittedName>
        <fullName evidence="1">Phage tail protein</fullName>
    </submittedName>
</protein>
<dbReference type="Pfam" id="PF05939">
    <property type="entry name" value="Phage_min_tail"/>
    <property type="match status" value="1"/>
</dbReference>
<reference evidence="1 2" key="1">
    <citation type="journal article" date="2013" name="Genome Biol.">
        <title>Comparative genomics of the core and accessory genomes of 48 Sinorhizobium strains comprising five genospecies.</title>
        <authorList>
            <person name="Sugawara M."/>
            <person name="Epstein B."/>
            <person name="Badgley B.D."/>
            <person name="Unno T."/>
            <person name="Xu L."/>
            <person name="Reese J."/>
            <person name="Gyaneshwar P."/>
            <person name="Denny R."/>
            <person name="Mudge J."/>
            <person name="Bharti A.K."/>
            <person name="Farmer A.D."/>
            <person name="May G.D."/>
            <person name="Woodward J.E."/>
            <person name="Medigue C."/>
            <person name="Vallenet D."/>
            <person name="Lajus A."/>
            <person name="Rouy Z."/>
            <person name="Martinez-Vaz B."/>
            <person name="Tiffin P."/>
            <person name="Young N.D."/>
            <person name="Sadowsky M.J."/>
        </authorList>
    </citation>
    <scope>NUCLEOTIDE SEQUENCE [LARGE SCALE GENOMIC DNA]</scope>
    <source>
        <strain evidence="1 2">USDA4894</strain>
    </source>
</reference>
<dbReference type="RefSeq" id="WP_153442182.1">
    <property type="nucleotide sequence ID" value="NZ_JACIGA010000003.1"/>
</dbReference>
<accession>A0A6N7LKS6</accession>
<dbReference type="Proteomes" id="UP000439983">
    <property type="component" value="Unassembled WGS sequence"/>
</dbReference>
<organism evidence="1 2">
    <name type="scientific">Sinorhizobium terangae</name>
    <dbReference type="NCBI Taxonomy" id="110322"/>
    <lineage>
        <taxon>Bacteria</taxon>
        <taxon>Pseudomonadati</taxon>
        <taxon>Pseudomonadota</taxon>
        <taxon>Alphaproteobacteria</taxon>
        <taxon>Hyphomicrobiales</taxon>
        <taxon>Rhizobiaceae</taxon>
        <taxon>Sinorhizobium/Ensifer group</taxon>
        <taxon>Sinorhizobium</taxon>
    </lineage>
</organism>
<dbReference type="OrthoDB" id="8607203at2"/>
<name>A0A6N7LKS6_SINTE</name>
<evidence type="ECO:0000313" key="2">
    <source>
        <dbReference type="Proteomes" id="UP000439983"/>
    </source>
</evidence>
<dbReference type="InterPro" id="IPR010265">
    <property type="entry name" value="Phage_lambda_TipM"/>
</dbReference>
<proteinExistence type="predicted"/>